<accession>A0A1E8FBV4</accession>
<evidence type="ECO:0000313" key="5">
    <source>
        <dbReference type="Proteomes" id="UP000176037"/>
    </source>
</evidence>
<keyword evidence="2" id="KW-0378">Hydrolase</keyword>
<dbReference type="EMBL" id="MJIC01000015">
    <property type="protein sequence ID" value="OFI33401.1"/>
    <property type="molecule type" value="Genomic_DNA"/>
</dbReference>
<dbReference type="NCBIfam" id="TIGR00369">
    <property type="entry name" value="unchar_dom_1"/>
    <property type="match status" value="1"/>
</dbReference>
<gene>
    <name evidence="4" type="ORF">BFC17_03825</name>
</gene>
<reference evidence="4 5" key="1">
    <citation type="submission" date="2016-09" db="EMBL/GenBank/DDBJ databases">
        <title>Alteromonas lipolytica, a new species isolated from sea water.</title>
        <authorList>
            <person name="Wu Y.-H."/>
            <person name="Cheng H."/>
            <person name="Xu X.-W."/>
        </authorList>
    </citation>
    <scope>NUCLEOTIDE SEQUENCE [LARGE SCALE GENOMIC DNA]</scope>
    <source>
        <strain evidence="4 5">JW12</strain>
    </source>
</reference>
<dbReference type="InterPro" id="IPR003736">
    <property type="entry name" value="PAAI_dom"/>
</dbReference>
<dbReference type="SUPFAM" id="SSF54637">
    <property type="entry name" value="Thioesterase/thiol ester dehydrase-isomerase"/>
    <property type="match status" value="1"/>
</dbReference>
<keyword evidence="5" id="KW-1185">Reference proteome</keyword>
<sequence length="147" mass="15844">MSDFDFDVLIAAAHDRAAKQGLKAGPAQQGFTALFGPVFSSGTDCYLFVDERHTNPEGFVHGGLLSAFVDYVFYVSALAQLPDNAVCPTIDLQLQYLAAARAGDTLTGKASVLRETRDLLFVRGEVLADDKLIVAASGVYKKIHHQP</sequence>
<dbReference type="OrthoDB" id="9813158at2"/>
<dbReference type="PANTHER" id="PTHR21660:SF1">
    <property type="entry name" value="ACYL-COENZYME A THIOESTERASE 13"/>
    <property type="match status" value="1"/>
</dbReference>
<evidence type="ECO:0000313" key="4">
    <source>
        <dbReference type="EMBL" id="OFI33401.1"/>
    </source>
</evidence>
<organism evidence="4 5">
    <name type="scientific">Alteromonas lipolytica</name>
    <dbReference type="NCBI Taxonomy" id="1856405"/>
    <lineage>
        <taxon>Bacteria</taxon>
        <taxon>Pseudomonadati</taxon>
        <taxon>Pseudomonadota</taxon>
        <taxon>Gammaproteobacteria</taxon>
        <taxon>Alteromonadales</taxon>
        <taxon>Alteromonadaceae</taxon>
        <taxon>Alteromonas/Salinimonas group</taxon>
        <taxon>Alteromonas</taxon>
    </lineage>
</organism>
<dbReference type="InterPro" id="IPR039298">
    <property type="entry name" value="ACOT13"/>
</dbReference>
<dbReference type="Proteomes" id="UP000176037">
    <property type="component" value="Unassembled WGS sequence"/>
</dbReference>
<dbReference type="Pfam" id="PF03061">
    <property type="entry name" value="4HBT"/>
    <property type="match status" value="1"/>
</dbReference>
<dbReference type="STRING" id="1856405.BFC17_03825"/>
<feature type="domain" description="Thioesterase" evidence="3">
    <location>
        <begin position="58"/>
        <end position="131"/>
    </location>
</feature>
<dbReference type="RefSeq" id="WP_070177777.1">
    <property type="nucleotide sequence ID" value="NZ_BMJR01000002.1"/>
</dbReference>
<dbReference type="GO" id="GO:0047617">
    <property type="term" value="F:fatty acyl-CoA hydrolase activity"/>
    <property type="evidence" value="ECO:0007669"/>
    <property type="project" value="InterPro"/>
</dbReference>
<dbReference type="CDD" id="cd03443">
    <property type="entry name" value="PaaI_thioesterase"/>
    <property type="match status" value="1"/>
</dbReference>
<comment type="similarity">
    <text evidence="1">Belongs to the thioesterase PaaI family.</text>
</comment>
<evidence type="ECO:0000256" key="1">
    <source>
        <dbReference type="ARBA" id="ARBA00008324"/>
    </source>
</evidence>
<comment type="caution">
    <text evidence="4">The sequence shown here is derived from an EMBL/GenBank/DDBJ whole genome shotgun (WGS) entry which is preliminary data.</text>
</comment>
<dbReference type="InterPro" id="IPR029069">
    <property type="entry name" value="HotDog_dom_sf"/>
</dbReference>
<dbReference type="AlphaFoldDB" id="A0A1E8FBV4"/>
<proteinExistence type="inferred from homology"/>
<dbReference type="InterPro" id="IPR006683">
    <property type="entry name" value="Thioestr_dom"/>
</dbReference>
<name>A0A1E8FBV4_9ALTE</name>
<protein>
    <recommendedName>
        <fullName evidence="3">Thioesterase domain-containing protein</fullName>
    </recommendedName>
</protein>
<evidence type="ECO:0000256" key="2">
    <source>
        <dbReference type="ARBA" id="ARBA00022801"/>
    </source>
</evidence>
<evidence type="ECO:0000259" key="3">
    <source>
        <dbReference type="Pfam" id="PF03061"/>
    </source>
</evidence>
<dbReference type="PANTHER" id="PTHR21660">
    <property type="entry name" value="THIOESTERASE SUPERFAMILY MEMBER-RELATED"/>
    <property type="match status" value="1"/>
</dbReference>
<dbReference type="Gene3D" id="3.10.129.10">
    <property type="entry name" value="Hotdog Thioesterase"/>
    <property type="match status" value="1"/>
</dbReference>